<dbReference type="InterPro" id="IPR033562">
    <property type="entry name" value="PLPL"/>
</dbReference>
<dbReference type="SUPFAM" id="SSF52151">
    <property type="entry name" value="FabD/lysophospholipase-like"/>
    <property type="match status" value="1"/>
</dbReference>
<dbReference type="GO" id="GO:0055088">
    <property type="term" value="P:lipid homeostasis"/>
    <property type="evidence" value="ECO:0007669"/>
    <property type="project" value="TreeGrafter"/>
</dbReference>
<dbReference type="PANTHER" id="PTHR12406">
    <property type="entry name" value="CALCIUM-INDEPENDENT PHOSPHOLIPASE A2 IPLA2 -RELATED"/>
    <property type="match status" value="1"/>
</dbReference>
<dbReference type="GO" id="GO:0005811">
    <property type="term" value="C:lipid droplet"/>
    <property type="evidence" value="ECO:0007669"/>
    <property type="project" value="TreeGrafter"/>
</dbReference>
<dbReference type="GO" id="GO:0005737">
    <property type="term" value="C:cytoplasm"/>
    <property type="evidence" value="ECO:0007669"/>
    <property type="project" value="TreeGrafter"/>
</dbReference>
<sequence length="350" mass="40871">MDFRKLGHYFGFWKNNPLVLETETTPKTIEFIDKDKDKDKDIDTDIDTDLDIIEQIEIDEISDFEKGTQLETGEYMERGIIFSKKPYLNTTKYKKQISVGGTGGLMNYMIGIIQIIKENFDLDDCIVTGVSGGCLSAFLLITPKDKIKIDDFLDHSSDYLFCQEFLNLLSDSIVGCNGRVNSSFHIIWNKIIEHYFPNPDTREEEILNIVRDRLYISTTKIGGFKNFIINNWDNVDDLIESVLSSMTIPVWSQLTITRSYKNYWLFDGFFSNSTPQIFLQMPTLNLECLKWRNFRYIDFYPSYKYEDHSKLKKLGMLDALEHLEDLERFFGQTAKCRKYLSDPNNPFNQS</sequence>
<dbReference type="GO" id="GO:0019433">
    <property type="term" value="P:triglyceride catabolic process"/>
    <property type="evidence" value="ECO:0007669"/>
    <property type="project" value="TreeGrafter"/>
</dbReference>
<organism evidence="1">
    <name type="scientific">viral metagenome</name>
    <dbReference type="NCBI Taxonomy" id="1070528"/>
    <lineage>
        <taxon>unclassified sequences</taxon>
        <taxon>metagenomes</taxon>
        <taxon>organismal metagenomes</taxon>
    </lineage>
</organism>
<evidence type="ECO:0008006" key="2">
    <source>
        <dbReference type="Google" id="ProtNLM"/>
    </source>
</evidence>
<dbReference type="EMBL" id="MN739751">
    <property type="protein sequence ID" value="QHT24925.1"/>
    <property type="molecule type" value="Genomic_DNA"/>
</dbReference>
<name>A0A6C0EC14_9ZZZZ</name>
<dbReference type="InterPro" id="IPR016035">
    <property type="entry name" value="Acyl_Trfase/lysoPLipase"/>
</dbReference>
<accession>A0A6C0EC14</accession>
<dbReference type="GO" id="GO:0004806">
    <property type="term" value="F:triacylglycerol lipase activity"/>
    <property type="evidence" value="ECO:0007669"/>
    <property type="project" value="TreeGrafter"/>
</dbReference>
<dbReference type="GO" id="GO:0016020">
    <property type="term" value="C:membrane"/>
    <property type="evidence" value="ECO:0007669"/>
    <property type="project" value="TreeGrafter"/>
</dbReference>
<protein>
    <recommendedName>
        <fullName evidence="2">PNPLA domain-containing protein</fullName>
    </recommendedName>
</protein>
<dbReference type="PANTHER" id="PTHR12406:SF7">
    <property type="entry name" value="PATATIN-LIKE PHOSPHOLIPASE DOMAIN-CONTAINING PROTEIN 4"/>
    <property type="match status" value="1"/>
</dbReference>
<evidence type="ECO:0000313" key="1">
    <source>
        <dbReference type="EMBL" id="QHT24925.1"/>
    </source>
</evidence>
<reference evidence="1" key="1">
    <citation type="journal article" date="2020" name="Nature">
        <title>Giant virus diversity and host interactions through global metagenomics.</title>
        <authorList>
            <person name="Schulz F."/>
            <person name="Roux S."/>
            <person name="Paez-Espino D."/>
            <person name="Jungbluth S."/>
            <person name="Walsh D.A."/>
            <person name="Denef V.J."/>
            <person name="McMahon K.D."/>
            <person name="Konstantinidis K.T."/>
            <person name="Eloe-Fadrosh E.A."/>
            <person name="Kyrpides N.C."/>
            <person name="Woyke T."/>
        </authorList>
    </citation>
    <scope>NUCLEOTIDE SEQUENCE</scope>
    <source>
        <strain evidence="1">GVMAG-M-3300023179-150</strain>
    </source>
</reference>
<dbReference type="AlphaFoldDB" id="A0A6C0EC14"/>
<proteinExistence type="predicted"/>